<protein>
    <submittedName>
        <fullName evidence="1">Uncharacterized protein</fullName>
    </submittedName>
</protein>
<evidence type="ECO:0000313" key="1">
    <source>
        <dbReference type="EMBL" id="KAH7925465.1"/>
    </source>
</evidence>
<dbReference type="EMBL" id="MU266402">
    <property type="protein sequence ID" value="KAH7925465.1"/>
    <property type="molecule type" value="Genomic_DNA"/>
</dbReference>
<sequence>MNSPVQNVEDILSDSLEILGGEAVEDNRTIQYGSLKLSVAPKEGKANTLLADHLFSPALLLAEQLERGLIPVNGRRIVELGAGCALPSLLAAVLPNPPSLVVVTDYPDQIILGNLSNNVIVNAVWFKEGCVVQCAGYEWGQDAAPLIDLTVTHEDPPGYDIVIMSDLLHFDSSHEVLVASLISLLARSDGARVYVAAGKYTAPNVCDHFLRLGEEAGIIWQEGVSDLDGKESDAWLGTMEVSGLDKAQLGIRKGMCRQWIGRWAPVHLGSE</sequence>
<proteinExistence type="predicted"/>
<name>A0ACB8BI29_9AGAM</name>
<reference evidence="1" key="1">
    <citation type="journal article" date="2021" name="New Phytol.">
        <title>Evolutionary innovations through gain and loss of genes in the ectomycorrhizal Boletales.</title>
        <authorList>
            <person name="Wu G."/>
            <person name="Miyauchi S."/>
            <person name="Morin E."/>
            <person name="Kuo A."/>
            <person name="Drula E."/>
            <person name="Varga T."/>
            <person name="Kohler A."/>
            <person name="Feng B."/>
            <person name="Cao Y."/>
            <person name="Lipzen A."/>
            <person name="Daum C."/>
            <person name="Hundley H."/>
            <person name="Pangilinan J."/>
            <person name="Johnson J."/>
            <person name="Barry K."/>
            <person name="LaButti K."/>
            <person name="Ng V."/>
            <person name="Ahrendt S."/>
            <person name="Min B."/>
            <person name="Choi I.G."/>
            <person name="Park H."/>
            <person name="Plett J.M."/>
            <person name="Magnuson J."/>
            <person name="Spatafora J.W."/>
            <person name="Nagy L.G."/>
            <person name="Henrissat B."/>
            <person name="Grigoriev I.V."/>
            <person name="Yang Z.L."/>
            <person name="Xu J."/>
            <person name="Martin F.M."/>
        </authorList>
    </citation>
    <scope>NUCLEOTIDE SEQUENCE</scope>
    <source>
        <strain evidence="1">KUC20120723A-06</strain>
    </source>
</reference>
<accession>A0ACB8BI29</accession>
<keyword evidence="2" id="KW-1185">Reference proteome</keyword>
<comment type="caution">
    <text evidence="1">The sequence shown here is derived from an EMBL/GenBank/DDBJ whole genome shotgun (WGS) entry which is preliminary data.</text>
</comment>
<dbReference type="Proteomes" id="UP000790709">
    <property type="component" value="Unassembled WGS sequence"/>
</dbReference>
<gene>
    <name evidence="1" type="ORF">BV22DRAFT_1011239</name>
</gene>
<evidence type="ECO:0000313" key="2">
    <source>
        <dbReference type="Proteomes" id="UP000790709"/>
    </source>
</evidence>
<organism evidence="1 2">
    <name type="scientific">Leucogyrophana mollusca</name>
    <dbReference type="NCBI Taxonomy" id="85980"/>
    <lineage>
        <taxon>Eukaryota</taxon>
        <taxon>Fungi</taxon>
        <taxon>Dikarya</taxon>
        <taxon>Basidiomycota</taxon>
        <taxon>Agaricomycotina</taxon>
        <taxon>Agaricomycetes</taxon>
        <taxon>Agaricomycetidae</taxon>
        <taxon>Boletales</taxon>
        <taxon>Boletales incertae sedis</taxon>
        <taxon>Leucogyrophana</taxon>
    </lineage>
</organism>